<proteinExistence type="predicted"/>
<dbReference type="Proteomes" id="UP001476798">
    <property type="component" value="Unassembled WGS sequence"/>
</dbReference>
<dbReference type="EMBL" id="JAHRIO010023529">
    <property type="protein sequence ID" value="MEQ2166367.1"/>
    <property type="molecule type" value="Genomic_DNA"/>
</dbReference>
<protein>
    <submittedName>
        <fullName evidence="1">Uncharacterized protein</fullName>
    </submittedName>
</protein>
<name>A0ABV0N4P9_9TELE</name>
<organism evidence="1 2">
    <name type="scientific">Goodea atripinnis</name>
    <dbReference type="NCBI Taxonomy" id="208336"/>
    <lineage>
        <taxon>Eukaryota</taxon>
        <taxon>Metazoa</taxon>
        <taxon>Chordata</taxon>
        <taxon>Craniata</taxon>
        <taxon>Vertebrata</taxon>
        <taxon>Euteleostomi</taxon>
        <taxon>Actinopterygii</taxon>
        <taxon>Neopterygii</taxon>
        <taxon>Teleostei</taxon>
        <taxon>Neoteleostei</taxon>
        <taxon>Acanthomorphata</taxon>
        <taxon>Ovalentaria</taxon>
        <taxon>Atherinomorphae</taxon>
        <taxon>Cyprinodontiformes</taxon>
        <taxon>Goodeidae</taxon>
        <taxon>Goodea</taxon>
    </lineage>
</organism>
<evidence type="ECO:0000313" key="2">
    <source>
        <dbReference type="Proteomes" id="UP001476798"/>
    </source>
</evidence>
<gene>
    <name evidence="1" type="ORF">GOODEAATRI_027263</name>
</gene>
<keyword evidence="2" id="KW-1185">Reference proteome</keyword>
<comment type="caution">
    <text evidence="1">The sequence shown here is derived from an EMBL/GenBank/DDBJ whole genome shotgun (WGS) entry which is preliminary data.</text>
</comment>
<evidence type="ECO:0000313" key="1">
    <source>
        <dbReference type="EMBL" id="MEQ2166367.1"/>
    </source>
</evidence>
<sequence>MHVSTYSGSPKNTHNWKMIEFCDVKRAHLYIYLSTTTKKKINKSVKRMLLRKHTKNCNKLAKVYTPLKNTFLIHILIQFQESIFLSSHPNIKTDKPECGRMLASF</sequence>
<accession>A0ABV0N4P9</accession>
<reference evidence="1 2" key="1">
    <citation type="submission" date="2021-06" db="EMBL/GenBank/DDBJ databases">
        <authorList>
            <person name="Palmer J.M."/>
        </authorList>
    </citation>
    <scope>NUCLEOTIDE SEQUENCE [LARGE SCALE GENOMIC DNA]</scope>
    <source>
        <strain evidence="1 2">GA_2019</strain>
        <tissue evidence="1">Muscle</tissue>
    </source>
</reference>